<reference evidence="1 2" key="1">
    <citation type="submission" date="2016-08" db="EMBL/GenBank/DDBJ databases">
        <authorList>
            <person name="Seilhamer J.J."/>
        </authorList>
    </citation>
    <scope>NUCLEOTIDE SEQUENCE [LARGE SCALE GENOMIC DNA]</scope>
    <source>
        <strain evidence="1 2">CCBAU 10071</strain>
    </source>
</reference>
<name>A0A1C3UPY2_9BRAD</name>
<dbReference type="AlphaFoldDB" id="A0A1C3UPY2"/>
<proteinExistence type="predicted"/>
<gene>
    <name evidence="1" type="ORF">GA0061099_1002489</name>
</gene>
<sequence>MSYPDSPGFKAVGPSSEAAQKLTQRAATVRERVLEFLRSEHPASFTPDQIAARLEISFLSVRPRVSELHLQGEIEPDGTRCKNVSGMSAQCWRAAKISAGETR</sequence>
<dbReference type="EMBL" id="FMAE01000002">
    <property type="protein sequence ID" value="SCB17543.1"/>
    <property type="molecule type" value="Genomic_DNA"/>
</dbReference>
<protein>
    <submittedName>
        <fullName evidence="1">Uncharacterized protein</fullName>
    </submittedName>
</protein>
<organism evidence="1 2">
    <name type="scientific">Bradyrhizobium yuanmingense</name>
    <dbReference type="NCBI Taxonomy" id="108015"/>
    <lineage>
        <taxon>Bacteria</taxon>
        <taxon>Pseudomonadati</taxon>
        <taxon>Pseudomonadota</taxon>
        <taxon>Alphaproteobacteria</taxon>
        <taxon>Hyphomicrobiales</taxon>
        <taxon>Nitrobacteraceae</taxon>
        <taxon>Bradyrhizobium</taxon>
    </lineage>
</organism>
<dbReference type="RefSeq" id="WP_074447603.1">
    <property type="nucleotide sequence ID" value="NZ_FMAE01000002.1"/>
</dbReference>
<dbReference type="Proteomes" id="UP000183174">
    <property type="component" value="Unassembled WGS sequence"/>
</dbReference>
<accession>A0A1C3UPY2</accession>
<evidence type="ECO:0000313" key="1">
    <source>
        <dbReference type="EMBL" id="SCB17543.1"/>
    </source>
</evidence>
<evidence type="ECO:0000313" key="2">
    <source>
        <dbReference type="Proteomes" id="UP000183174"/>
    </source>
</evidence>